<dbReference type="InterPro" id="IPR051407">
    <property type="entry name" value="Bact_OM_lipoprot/Surf_antigen"/>
</dbReference>
<organism evidence="4 5">
    <name type="scientific">Lysobacter gummosus</name>
    <dbReference type="NCBI Taxonomy" id="262324"/>
    <lineage>
        <taxon>Bacteria</taxon>
        <taxon>Pseudomonadati</taxon>
        <taxon>Pseudomonadota</taxon>
        <taxon>Gammaproteobacteria</taxon>
        <taxon>Lysobacterales</taxon>
        <taxon>Lysobacteraceae</taxon>
        <taxon>Lysobacter</taxon>
    </lineage>
</organism>
<sequence length="228" mass="24291">MNRSLATTLGLALAAVTGAASAQSYGYPQNSYPQSTYPQSTSNASYSSQIDFARVIRVDPVFETYSTQPVNGPRCYERPTYVQGDSYYGDGNGNGDSYYDSYGSERRSAGTEGGRTAATVVGGIVGAVLGSKVGGGSARYATSAIGSMVGGMAGRSIYEQNKRSQQPRTGSVRVCDPVSSNGNYYSTGGERAVSAYDVTYEYAGKTYRTRTDHNPGDRIRVRVDVRPD</sequence>
<keyword evidence="3" id="KW-0732">Signal</keyword>
<feature type="signal peptide" evidence="3">
    <location>
        <begin position="1"/>
        <end position="22"/>
    </location>
</feature>
<evidence type="ECO:0000256" key="3">
    <source>
        <dbReference type="SAM" id="SignalP"/>
    </source>
</evidence>
<reference evidence="4 5" key="1">
    <citation type="submission" date="2022-03" db="EMBL/GenBank/DDBJ databases">
        <title>Complete genome sequence of Lysobacter capsici VKM B-2533 and Lysobacter gummosus 10.1.1, promising sources of lytic agents.</title>
        <authorList>
            <person name="Tarlachkov S.V."/>
            <person name="Kudryakova I.V."/>
            <person name="Afoshin A.S."/>
            <person name="Leontyevskaya E.A."/>
            <person name="Leontyevskaya N.V."/>
        </authorList>
    </citation>
    <scope>NUCLEOTIDE SEQUENCE [LARGE SCALE GENOMIC DNA]</scope>
    <source>
        <strain evidence="4 5">10.1.1</strain>
    </source>
</reference>
<gene>
    <name evidence="4" type="ORF">MOV92_06230</name>
</gene>
<feature type="chain" id="PRO_5046642894" description="Glycine zipper 2TM domain-containing protein" evidence="3">
    <location>
        <begin position="23"/>
        <end position="228"/>
    </location>
</feature>
<keyword evidence="5" id="KW-1185">Reference proteome</keyword>
<protein>
    <recommendedName>
        <fullName evidence="6">Glycine zipper 2TM domain-containing protein</fullName>
    </recommendedName>
</protein>
<keyword evidence="2" id="KW-0472">Membrane</keyword>
<evidence type="ECO:0000313" key="5">
    <source>
        <dbReference type="Proteomes" id="UP000829194"/>
    </source>
</evidence>
<dbReference type="EMBL" id="CP093547">
    <property type="protein sequence ID" value="UNP30847.1"/>
    <property type="molecule type" value="Genomic_DNA"/>
</dbReference>
<comment type="subcellular location">
    <subcellularLocation>
        <location evidence="1">Membrane</location>
    </subcellularLocation>
</comment>
<evidence type="ECO:0008006" key="6">
    <source>
        <dbReference type="Google" id="ProtNLM"/>
    </source>
</evidence>
<accession>A0ABY3XGT1</accession>
<dbReference type="Proteomes" id="UP000829194">
    <property type="component" value="Chromosome"/>
</dbReference>
<evidence type="ECO:0000256" key="1">
    <source>
        <dbReference type="ARBA" id="ARBA00004370"/>
    </source>
</evidence>
<proteinExistence type="predicted"/>
<evidence type="ECO:0000256" key="2">
    <source>
        <dbReference type="ARBA" id="ARBA00023136"/>
    </source>
</evidence>
<name>A0ABY3XGT1_9GAMM</name>
<dbReference type="RefSeq" id="WP_057942033.1">
    <property type="nucleotide sequence ID" value="NZ_CP011131.1"/>
</dbReference>
<dbReference type="PANTHER" id="PTHR35603">
    <property type="match status" value="1"/>
</dbReference>
<evidence type="ECO:0000313" key="4">
    <source>
        <dbReference type="EMBL" id="UNP30847.1"/>
    </source>
</evidence>
<dbReference type="PANTHER" id="PTHR35603:SF2">
    <property type="entry name" value="OUTER MEMBRANE LIPOPROTEIN"/>
    <property type="match status" value="1"/>
</dbReference>